<evidence type="ECO:0000313" key="5">
    <source>
        <dbReference type="EMBL" id="MFD2801874.1"/>
    </source>
</evidence>
<dbReference type="InterPro" id="IPR027417">
    <property type="entry name" value="P-loop_NTPase"/>
</dbReference>
<dbReference type="Pfam" id="PF00005">
    <property type="entry name" value="ABC_tran"/>
    <property type="match status" value="1"/>
</dbReference>
<evidence type="ECO:0000256" key="3">
    <source>
        <dbReference type="ARBA" id="ARBA00022840"/>
    </source>
</evidence>
<dbReference type="CDD" id="cd03293">
    <property type="entry name" value="ABC_NrtD_SsuB_transporters"/>
    <property type="match status" value="1"/>
</dbReference>
<evidence type="ECO:0000256" key="2">
    <source>
        <dbReference type="ARBA" id="ARBA00022741"/>
    </source>
</evidence>
<dbReference type="PROSITE" id="PS50893">
    <property type="entry name" value="ABC_TRANSPORTER_2"/>
    <property type="match status" value="1"/>
</dbReference>
<keyword evidence="1" id="KW-0813">Transport</keyword>
<keyword evidence="6" id="KW-1185">Reference proteome</keyword>
<dbReference type="SMART" id="SM00382">
    <property type="entry name" value="AAA"/>
    <property type="match status" value="1"/>
</dbReference>
<dbReference type="Proteomes" id="UP001597478">
    <property type="component" value="Unassembled WGS sequence"/>
</dbReference>
<dbReference type="RefSeq" id="WP_377384364.1">
    <property type="nucleotide sequence ID" value="NZ_JBHSAN010000002.1"/>
</dbReference>
<gene>
    <name evidence="5" type="ORF">ACFS2C_21025</name>
</gene>
<evidence type="ECO:0000313" key="6">
    <source>
        <dbReference type="Proteomes" id="UP001597478"/>
    </source>
</evidence>
<evidence type="ECO:0000256" key="1">
    <source>
        <dbReference type="ARBA" id="ARBA00022448"/>
    </source>
</evidence>
<dbReference type="GO" id="GO:0005524">
    <property type="term" value="F:ATP binding"/>
    <property type="evidence" value="ECO:0007669"/>
    <property type="project" value="UniProtKB-KW"/>
</dbReference>
<feature type="domain" description="ABC transporter" evidence="4">
    <location>
        <begin position="21"/>
        <end position="252"/>
    </location>
</feature>
<dbReference type="InterPro" id="IPR003593">
    <property type="entry name" value="AAA+_ATPase"/>
</dbReference>
<evidence type="ECO:0000259" key="4">
    <source>
        <dbReference type="PROSITE" id="PS50893"/>
    </source>
</evidence>
<dbReference type="InterPro" id="IPR017871">
    <property type="entry name" value="ABC_transporter-like_CS"/>
</dbReference>
<comment type="caution">
    <text evidence="5">The sequence shown here is derived from an EMBL/GenBank/DDBJ whole genome shotgun (WGS) entry which is preliminary data.</text>
</comment>
<dbReference type="Gene3D" id="3.40.50.300">
    <property type="entry name" value="P-loop containing nucleotide triphosphate hydrolases"/>
    <property type="match status" value="1"/>
</dbReference>
<dbReference type="EMBL" id="JBHUOF010000038">
    <property type="protein sequence ID" value="MFD2801874.1"/>
    <property type="molecule type" value="Genomic_DNA"/>
</dbReference>
<keyword evidence="2" id="KW-0547">Nucleotide-binding</keyword>
<name>A0ABW5WEF6_9PSEU</name>
<dbReference type="PROSITE" id="PS00211">
    <property type="entry name" value="ABC_TRANSPORTER_1"/>
    <property type="match status" value="1"/>
</dbReference>
<sequence length="264" mass="29083">MSVESQQRVEQASAPASDVMISCRDVAKEFRTGAGTFVALDGVDLDIAADEFITVLGPSGCGKSTLLNMIAGFDHPTGGSLLVDGSPVRGPSPDKGVVFQDFALFPWLSVRRNIAYGLREQGAGKAERNRIVDEMLELVGLRQVADHYPHQLSGGMKQRVSLARVLAIDPKILLMDEPFGALDEQRRVQLQDELLRVWEQRRKTAVFVTHSIEEAIVLGDRIVVMAAHPGRVKAVIDVTLDRPRDRTSDAFNALRKRVTDELWA</sequence>
<dbReference type="InterPro" id="IPR003439">
    <property type="entry name" value="ABC_transporter-like_ATP-bd"/>
</dbReference>
<dbReference type="SUPFAM" id="SSF52540">
    <property type="entry name" value="P-loop containing nucleoside triphosphate hydrolases"/>
    <property type="match status" value="1"/>
</dbReference>
<keyword evidence="3 5" id="KW-0067">ATP-binding</keyword>
<dbReference type="InterPro" id="IPR050166">
    <property type="entry name" value="ABC_transporter_ATP-bind"/>
</dbReference>
<accession>A0ABW5WEF6</accession>
<dbReference type="PANTHER" id="PTHR42788:SF13">
    <property type="entry name" value="ALIPHATIC SULFONATES IMPORT ATP-BINDING PROTEIN SSUB"/>
    <property type="match status" value="1"/>
</dbReference>
<dbReference type="PANTHER" id="PTHR42788">
    <property type="entry name" value="TAURINE IMPORT ATP-BINDING PROTEIN-RELATED"/>
    <property type="match status" value="1"/>
</dbReference>
<protein>
    <submittedName>
        <fullName evidence="5">ABC transporter ATP-binding protein</fullName>
    </submittedName>
</protein>
<proteinExistence type="predicted"/>
<organism evidence="5 6">
    <name type="scientific">Prauserella oleivorans</name>
    <dbReference type="NCBI Taxonomy" id="1478153"/>
    <lineage>
        <taxon>Bacteria</taxon>
        <taxon>Bacillati</taxon>
        <taxon>Actinomycetota</taxon>
        <taxon>Actinomycetes</taxon>
        <taxon>Pseudonocardiales</taxon>
        <taxon>Pseudonocardiaceae</taxon>
        <taxon>Prauserella</taxon>
    </lineage>
</organism>
<reference evidence="6" key="1">
    <citation type="journal article" date="2019" name="Int. J. Syst. Evol. Microbiol.">
        <title>The Global Catalogue of Microorganisms (GCM) 10K type strain sequencing project: providing services to taxonomists for standard genome sequencing and annotation.</title>
        <authorList>
            <consortium name="The Broad Institute Genomics Platform"/>
            <consortium name="The Broad Institute Genome Sequencing Center for Infectious Disease"/>
            <person name="Wu L."/>
            <person name="Ma J."/>
        </authorList>
    </citation>
    <scope>NUCLEOTIDE SEQUENCE [LARGE SCALE GENOMIC DNA]</scope>
    <source>
        <strain evidence="6">IBRC-M 10906</strain>
    </source>
</reference>